<comment type="caution">
    <text evidence="2">The sequence shown here is derived from an EMBL/GenBank/DDBJ whole genome shotgun (WGS) entry which is preliminary data.</text>
</comment>
<evidence type="ECO:0000256" key="1">
    <source>
        <dbReference type="SAM" id="MobiDB-lite"/>
    </source>
</evidence>
<evidence type="ECO:0000313" key="3">
    <source>
        <dbReference type="Proteomes" id="UP000254720"/>
    </source>
</evidence>
<reference evidence="2 3" key="1">
    <citation type="submission" date="2018-07" db="EMBL/GenBank/DDBJ databases">
        <title>Genomic Encyclopedia of Type Strains, Phase IV (KMG-IV): sequencing the most valuable type-strain genomes for metagenomic binning, comparative biology and taxonomic classification.</title>
        <authorList>
            <person name="Goeker M."/>
        </authorList>
    </citation>
    <scope>NUCLEOTIDE SEQUENCE [LARGE SCALE GENOMIC DNA]</scope>
    <source>
        <strain evidence="2 3">DSM 16500</strain>
    </source>
</reference>
<feature type="compositionally biased region" description="Polar residues" evidence="1">
    <location>
        <begin position="1"/>
        <end position="11"/>
    </location>
</feature>
<gene>
    <name evidence="2" type="ORF">C8D86_10138</name>
</gene>
<evidence type="ECO:0000313" key="2">
    <source>
        <dbReference type="EMBL" id="RDI48759.1"/>
    </source>
</evidence>
<dbReference type="RefSeq" id="WP_114833275.1">
    <property type="nucleotide sequence ID" value="NZ_LR699114.1"/>
</dbReference>
<name>A0A370GYN2_9COXI</name>
<dbReference type="EMBL" id="QQAX01000001">
    <property type="protein sequence ID" value="RDI48759.1"/>
    <property type="molecule type" value="Genomic_DNA"/>
</dbReference>
<sequence length="366" mass="41499">MGKNSKSTKQVVNHPIHPVPDIDRLPPDDNQPKHRRKNQVRLQLKDYLQSSEAQILKMMQAKSGMKAGKPDLSSQVMHSVPETEMPKADWEFATFPMVEESSPKKTAFDKAQKLVDYYNALTPRLAKEVGETEQVMASVEKTQREIDETEVSKRPTTPVENTKIESDLTETWKGVETQQHFIEKFLSFKSRYEDDQQGLKALKDSLVNVSTAEIVKWVTNGDIKLDTLFKDKSQYPADDEYKKAVLIAVLEIYCKERAKGSHIKSWTGTLLNFFVSAIYMNNADESKIVFTGEFKIKSAAALQLWLMGPGKLADLREVFKNPQSKLSPFSGALLENKSDLKMFAEQALQFSTPDVELNSTVRKTMV</sequence>
<accession>A0A370GYN2</accession>
<keyword evidence="3" id="KW-1185">Reference proteome</keyword>
<dbReference type="Proteomes" id="UP000254720">
    <property type="component" value="Unassembled WGS sequence"/>
</dbReference>
<feature type="region of interest" description="Disordered" evidence="1">
    <location>
        <begin position="1"/>
        <end position="38"/>
    </location>
</feature>
<proteinExistence type="predicted"/>
<feature type="compositionally biased region" description="Basic and acidic residues" evidence="1">
    <location>
        <begin position="20"/>
        <end position="32"/>
    </location>
</feature>
<organism evidence="2 3">
    <name type="scientific">Aquicella lusitana</name>
    <dbReference type="NCBI Taxonomy" id="254246"/>
    <lineage>
        <taxon>Bacteria</taxon>
        <taxon>Pseudomonadati</taxon>
        <taxon>Pseudomonadota</taxon>
        <taxon>Gammaproteobacteria</taxon>
        <taxon>Legionellales</taxon>
        <taxon>Coxiellaceae</taxon>
        <taxon>Aquicella</taxon>
    </lineage>
</organism>
<protein>
    <submittedName>
        <fullName evidence="2">Uncharacterized protein</fullName>
    </submittedName>
</protein>
<dbReference type="AlphaFoldDB" id="A0A370GYN2"/>